<dbReference type="Proteomes" id="UP000305729">
    <property type="component" value="Chromosome 1"/>
</dbReference>
<gene>
    <name evidence="10" type="ORF">CWC22_002190</name>
</gene>
<evidence type="ECO:0000256" key="5">
    <source>
        <dbReference type="ARBA" id="ARBA00022964"/>
    </source>
</evidence>
<dbReference type="GO" id="GO:0005506">
    <property type="term" value="F:iron ion binding"/>
    <property type="evidence" value="ECO:0007669"/>
    <property type="project" value="InterPro"/>
</dbReference>
<dbReference type="InterPro" id="IPR001173">
    <property type="entry name" value="Glyco_trans_2-like"/>
</dbReference>
<dbReference type="Pfam" id="PF13640">
    <property type="entry name" value="2OG-FeII_Oxy_3"/>
    <property type="match status" value="1"/>
</dbReference>
<evidence type="ECO:0000259" key="9">
    <source>
        <dbReference type="PROSITE" id="PS51471"/>
    </source>
</evidence>
<dbReference type="Gene3D" id="2.60.120.620">
    <property type="entry name" value="q2cbj1_9rhob like domain"/>
    <property type="match status" value="1"/>
</dbReference>
<accession>A0A5S3UW48</accession>
<evidence type="ECO:0000256" key="2">
    <source>
        <dbReference type="ARBA" id="ARBA00012264"/>
    </source>
</evidence>
<feature type="domain" description="Fe2OG dioxygenase" evidence="9">
    <location>
        <begin position="821"/>
        <end position="930"/>
    </location>
</feature>
<dbReference type="Pfam" id="PF00535">
    <property type="entry name" value="Glycos_transf_2"/>
    <property type="match status" value="1"/>
</dbReference>
<evidence type="ECO:0000256" key="3">
    <source>
        <dbReference type="ARBA" id="ARBA00022723"/>
    </source>
</evidence>
<dbReference type="GO" id="GO:0008475">
    <property type="term" value="F:procollagen-lysine 5-dioxygenase activity"/>
    <property type="evidence" value="ECO:0007669"/>
    <property type="project" value="UniProtKB-EC"/>
</dbReference>
<dbReference type="GO" id="GO:0031418">
    <property type="term" value="F:L-ascorbic acid binding"/>
    <property type="evidence" value="ECO:0007669"/>
    <property type="project" value="UniProtKB-KW"/>
</dbReference>
<dbReference type="InterPro" id="IPR044862">
    <property type="entry name" value="Pro_4_hyd_alph_FE2OG_OXY"/>
</dbReference>
<keyword evidence="4" id="KW-0847">Vitamin C</keyword>
<reference evidence="10 11" key="1">
    <citation type="submission" date="2019-10" db="EMBL/GenBank/DDBJ databases">
        <title>Pseudoalteromonas rubra S4059.</title>
        <authorList>
            <person name="Paulsen S."/>
            <person name="Wang X."/>
        </authorList>
    </citation>
    <scope>NUCLEOTIDE SEQUENCE [LARGE SCALE GENOMIC DNA]</scope>
    <source>
        <strain evidence="10 11">S4059</strain>
    </source>
</reference>
<dbReference type="Gene3D" id="3.90.550.10">
    <property type="entry name" value="Spore Coat Polysaccharide Biosynthesis Protein SpsA, Chain A"/>
    <property type="match status" value="1"/>
</dbReference>
<organism evidence="10 11">
    <name type="scientific">Pseudoalteromonas rubra</name>
    <dbReference type="NCBI Taxonomy" id="43658"/>
    <lineage>
        <taxon>Bacteria</taxon>
        <taxon>Pseudomonadati</taxon>
        <taxon>Pseudomonadota</taxon>
        <taxon>Gammaproteobacteria</taxon>
        <taxon>Alteromonadales</taxon>
        <taxon>Pseudoalteromonadaceae</taxon>
        <taxon>Pseudoalteromonas</taxon>
    </lineage>
</organism>
<evidence type="ECO:0000256" key="8">
    <source>
        <dbReference type="ARBA" id="ARBA00047930"/>
    </source>
</evidence>
<keyword evidence="5" id="KW-0223">Dioxygenase</keyword>
<dbReference type="InterPro" id="IPR045054">
    <property type="entry name" value="P4HA-like"/>
</dbReference>
<keyword evidence="3" id="KW-0479">Metal-binding</keyword>
<keyword evidence="7" id="KW-0408">Iron</keyword>
<evidence type="ECO:0000256" key="7">
    <source>
        <dbReference type="ARBA" id="ARBA00023004"/>
    </source>
</evidence>
<evidence type="ECO:0000256" key="6">
    <source>
        <dbReference type="ARBA" id="ARBA00023002"/>
    </source>
</evidence>
<dbReference type="Gene3D" id="1.10.10.1150">
    <property type="entry name" value="Coenzyme PQQ synthesis protein D (PqqD)"/>
    <property type="match status" value="1"/>
</dbReference>
<dbReference type="InterPro" id="IPR029044">
    <property type="entry name" value="Nucleotide-diphossugar_trans"/>
</dbReference>
<dbReference type="Pfam" id="PF05402">
    <property type="entry name" value="PqqD"/>
    <property type="match status" value="1"/>
</dbReference>
<dbReference type="SUPFAM" id="SSF53448">
    <property type="entry name" value="Nucleotide-diphospho-sugar transferases"/>
    <property type="match status" value="1"/>
</dbReference>
<evidence type="ECO:0000313" key="10">
    <source>
        <dbReference type="EMBL" id="QPB81876.1"/>
    </source>
</evidence>
<proteinExistence type="predicted"/>
<dbReference type="SMART" id="SM00702">
    <property type="entry name" value="P4Hc"/>
    <property type="match status" value="1"/>
</dbReference>
<name>A0A5S3UW48_9GAMM</name>
<dbReference type="EMBL" id="CP045429">
    <property type="protein sequence ID" value="QPB81876.1"/>
    <property type="molecule type" value="Genomic_DNA"/>
</dbReference>
<keyword evidence="6" id="KW-0560">Oxidoreductase</keyword>
<keyword evidence="10" id="KW-0808">Transferase</keyword>
<evidence type="ECO:0000313" key="11">
    <source>
        <dbReference type="Proteomes" id="UP000305729"/>
    </source>
</evidence>
<sequence length="937" mass="106274">MSTMSLPKISCFCCTFGRPHLLEEAIESFLRQDYAGEKELIVLNDFSGHRLLFEHPQVTVINLPVRVVPLGKKFNLAASYCTGDILMPWEDDDIYLPWRLSVSAAQIRDGVFHTRQAWLENSDHELEYSENLYQCNLAIERTVWQQIGGYLEHDVSAIDLALFRALGGNEHTQTLPQEDIFYVYRWQSSGAFHASEVGGHCASISDHAGYIVNQLAISGKLPLGDVQLKPHWQRDYVALSRCASIPTRSPSPPYVTETQPNTCLVTRGFKIDEQVFINSPLHDTWFLLDPLASTIWQGLQSNQSVSDIALTLHRQYRTDVVHAKADIQAITANFSQEGLLRDWCEPLWLDVAGQAVVVVIQQDRLRNDFKRLFTQLQCDWPVNWDHLLELREEREFYSVYLDAQQDAELLYADQALYRLIELLQTFQASTTQHATYLQGLLLRVNNQVIAICHSDLSHHAVSLETLDAQQVEVLSYGRFQLTTNGDVQAVRAPHIIPAQQRKALHIQPVTSAYFNDQLHHICEPLPCDEQTRYQVDHCIIATEHLPSGQCAAAQALSILLNEGLIRSPYLSQTQTAHLLSWLVSAHPVAVTPDALTLSTLPLRLDTAQTDSSALSPLQIPQFKRFDKQRTQLTLPGVLPTNQQRADNRQRYAQVNINPSVDLIEWVSQKLEAGESKAQVYRDLIESGYAMEMAEKAMYGFKPKIKTEQIEDASLRESTHTKPSLYFAFANIAITQNPKSIRIADVRAQIFRFEGAFSEQECQSLITRLEGHFQPSTVVDQQGDSNQGYRTSCTACLEQISHQENIKIKNKISALMGIDSAYLESLQIQRYGTGQEYKVHCDFFHESSPSYQKCIDSVGQRTWTCVVYLNDDFSGGNTHFTQLDITVTPRTGMALCWNNLSPLGKPNEYTYHCGQPVESGFKYIISAWFREKPFNKKQ</sequence>
<evidence type="ECO:0000256" key="1">
    <source>
        <dbReference type="ARBA" id="ARBA00001961"/>
    </source>
</evidence>
<dbReference type="PANTHER" id="PTHR10869:SF246">
    <property type="entry name" value="TRANSMEMBRANE PROLYL 4-HYDROXYLASE"/>
    <property type="match status" value="1"/>
</dbReference>
<dbReference type="InterPro" id="IPR006620">
    <property type="entry name" value="Pro_4_hyd_alph"/>
</dbReference>
<comment type="catalytic activity">
    <reaction evidence="8">
        <text>L-lysyl-[collagen] + 2-oxoglutarate + O2 = (5R)-5-hydroxy-L-lysyl-[collagen] + succinate + CO2</text>
        <dbReference type="Rhea" id="RHEA:16569"/>
        <dbReference type="Rhea" id="RHEA-COMP:12751"/>
        <dbReference type="Rhea" id="RHEA-COMP:12752"/>
        <dbReference type="ChEBI" id="CHEBI:15379"/>
        <dbReference type="ChEBI" id="CHEBI:16526"/>
        <dbReference type="ChEBI" id="CHEBI:16810"/>
        <dbReference type="ChEBI" id="CHEBI:29969"/>
        <dbReference type="ChEBI" id="CHEBI:30031"/>
        <dbReference type="ChEBI" id="CHEBI:133442"/>
        <dbReference type="EC" id="1.14.11.4"/>
    </reaction>
</comment>
<dbReference type="EC" id="1.14.11.4" evidence="2"/>
<dbReference type="InterPro" id="IPR005123">
    <property type="entry name" value="Oxoglu/Fe-dep_dioxygenase_dom"/>
</dbReference>
<dbReference type="GO" id="GO:0016740">
    <property type="term" value="F:transferase activity"/>
    <property type="evidence" value="ECO:0007669"/>
    <property type="project" value="UniProtKB-KW"/>
</dbReference>
<dbReference type="AlphaFoldDB" id="A0A5S3UW48"/>
<dbReference type="PROSITE" id="PS51471">
    <property type="entry name" value="FE2OG_OXY"/>
    <property type="match status" value="1"/>
</dbReference>
<dbReference type="InterPro" id="IPR008792">
    <property type="entry name" value="PQQD"/>
</dbReference>
<dbReference type="InterPro" id="IPR041881">
    <property type="entry name" value="PqqD_sf"/>
</dbReference>
<dbReference type="CDD" id="cd00761">
    <property type="entry name" value="Glyco_tranf_GTA_type"/>
    <property type="match status" value="1"/>
</dbReference>
<dbReference type="PANTHER" id="PTHR10869">
    <property type="entry name" value="PROLYL 4-HYDROXYLASE ALPHA SUBUNIT"/>
    <property type="match status" value="1"/>
</dbReference>
<comment type="cofactor">
    <cofactor evidence="1">
        <name>L-ascorbate</name>
        <dbReference type="ChEBI" id="CHEBI:38290"/>
    </cofactor>
</comment>
<protein>
    <recommendedName>
        <fullName evidence="2">procollagen-lysine 5-dioxygenase</fullName>
        <ecNumber evidence="2">1.14.11.4</ecNumber>
    </recommendedName>
</protein>
<evidence type="ECO:0000256" key="4">
    <source>
        <dbReference type="ARBA" id="ARBA00022896"/>
    </source>
</evidence>